<evidence type="ECO:0000259" key="2">
    <source>
        <dbReference type="Pfam" id="PF10354"/>
    </source>
</evidence>
<dbReference type="PANTHER" id="PTHR11538">
    <property type="entry name" value="PHENYLALANYL-TRNA SYNTHETASE"/>
    <property type="match status" value="1"/>
</dbReference>
<feature type="region of interest" description="Disordered" evidence="1">
    <location>
        <begin position="91"/>
        <end position="122"/>
    </location>
</feature>
<gene>
    <name evidence="3" type="ORF">Cantr_06222</name>
</gene>
<dbReference type="EMBL" id="QLNQ01000028">
    <property type="protein sequence ID" value="RCK58232.1"/>
    <property type="molecule type" value="Genomic_DNA"/>
</dbReference>
<evidence type="ECO:0000256" key="1">
    <source>
        <dbReference type="SAM" id="MobiDB-lite"/>
    </source>
</evidence>
<feature type="region of interest" description="Disordered" evidence="1">
    <location>
        <begin position="1"/>
        <end position="44"/>
    </location>
</feature>
<dbReference type="GO" id="GO:0005737">
    <property type="term" value="C:cytoplasm"/>
    <property type="evidence" value="ECO:0007669"/>
    <property type="project" value="TreeGrafter"/>
</dbReference>
<dbReference type="Pfam" id="PF10354">
    <property type="entry name" value="BMT5-like"/>
    <property type="match status" value="1"/>
</dbReference>
<dbReference type="GO" id="GO:0070042">
    <property type="term" value="F:rRNA (uridine-N3-)-methyltransferase activity"/>
    <property type="evidence" value="ECO:0007669"/>
    <property type="project" value="InterPro"/>
</dbReference>
<feature type="domain" description="25S rRNA (uridine-N(3))-methyltransferase BMT5-like" evidence="2">
    <location>
        <begin position="133"/>
        <end position="327"/>
    </location>
</feature>
<comment type="caution">
    <text evidence="3">The sequence shown here is derived from an EMBL/GenBank/DDBJ whole genome shotgun (WGS) entry which is preliminary data.</text>
</comment>
<dbReference type="Proteomes" id="UP000253472">
    <property type="component" value="Unassembled WGS sequence"/>
</dbReference>
<keyword evidence="4" id="KW-1185">Reference proteome</keyword>
<proteinExistence type="predicted"/>
<accession>A0A367XZJ5</accession>
<dbReference type="InterPro" id="IPR019446">
    <property type="entry name" value="BMT5-like"/>
</dbReference>
<dbReference type="AlphaFoldDB" id="A0A367XZJ5"/>
<feature type="compositionally biased region" description="Polar residues" evidence="1">
    <location>
        <begin position="9"/>
        <end position="19"/>
    </location>
</feature>
<protein>
    <recommendedName>
        <fullName evidence="2">25S rRNA (uridine-N(3))-methyltransferase BMT5-like domain-containing protein</fullName>
    </recommendedName>
</protein>
<evidence type="ECO:0000313" key="4">
    <source>
        <dbReference type="Proteomes" id="UP000253472"/>
    </source>
</evidence>
<dbReference type="OrthoDB" id="273345at2759"/>
<feature type="compositionally biased region" description="Basic residues" evidence="1">
    <location>
        <begin position="96"/>
        <end position="109"/>
    </location>
</feature>
<dbReference type="STRING" id="5486.A0A367XZJ5"/>
<dbReference type="GO" id="GO:0070475">
    <property type="term" value="P:rRNA base methylation"/>
    <property type="evidence" value="ECO:0007669"/>
    <property type="project" value="InterPro"/>
</dbReference>
<dbReference type="PANTHER" id="PTHR11538:SF26">
    <property type="entry name" value="FERREDOXIN-FOLD ANTICODON-BINDING DOMAIN-CONTAINING PROTEIN 1"/>
    <property type="match status" value="1"/>
</dbReference>
<organism evidence="3 4">
    <name type="scientific">Candida viswanathii</name>
    <dbReference type="NCBI Taxonomy" id="5486"/>
    <lineage>
        <taxon>Eukaryota</taxon>
        <taxon>Fungi</taxon>
        <taxon>Dikarya</taxon>
        <taxon>Ascomycota</taxon>
        <taxon>Saccharomycotina</taxon>
        <taxon>Pichiomycetes</taxon>
        <taxon>Debaryomycetaceae</taxon>
        <taxon>Candida/Lodderomyces clade</taxon>
        <taxon>Candida</taxon>
    </lineage>
</organism>
<reference evidence="3 4" key="1">
    <citation type="submission" date="2018-06" db="EMBL/GenBank/DDBJ databases">
        <title>Whole genome sequencing of Candida tropicalis (genome annotated by CSBL at Korea University).</title>
        <authorList>
            <person name="Ahn J."/>
        </authorList>
    </citation>
    <scope>NUCLEOTIDE SEQUENCE [LARGE SCALE GENOMIC DNA]</scope>
    <source>
        <strain evidence="3 4">ATCC 20962</strain>
    </source>
</reference>
<evidence type="ECO:0000313" key="3">
    <source>
        <dbReference type="EMBL" id="RCK58232.1"/>
    </source>
</evidence>
<feature type="compositionally biased region" description="Polar residues" evidence="1">
    <location>
        <begin position="28"/>
        <end position="39"/>
    </location>
</feature>
<name>A0A367XZJ5_9ASCO</name>
<sequence length="365" mass="41563">MAICRRNLPESNTLASGSQPGVVHAPKNSITPKTSNPQPSRIIPARPTTYTMARKLKGKSIQSKGLKGALARHQTREQTQAKLAQNAEISSQNKLNKIKSMKTSKKQKQQNKIQASRGKNKGFMPFNGDERVLLIGEGDFSFARSLILQNFLIPENLIATSFDTHEALLEKYPDVEETLTELAELGVRVMHGVDATNLPATLKLTMNSRQKKQNKKVKLFENGESLDYVMFNFPHTGRGIKDQDRNIRDHQNLILLFFKNCKLVFELVNSEDFLGYKKTMGKIIISLFEGEPYHSWGVKILGKSEGYKVERSGRFEWGMFPEYHHRRTNSTKDTTKPAAERDARIYIFDEWVKQEESTKEDNDSD</sequence>